<comment type="similarity">
    <text evidence="5">Belongs to the G-protein coupled receptor 2 family.</text>
</comment>
<keyword evidence="2 5" id="KW-0812">Transmembrane</keyword>
<evidence type="ECO:0000256" key="3">
    <source>
        <dbReference type="ARBA" id="ARBA00022989"/>
    </source>
</evidence>
<keyword evidence="4 5" id="KW-0472">Membrane</keyword>
<dbReference type="PANTHER" id="PTHR45620:SF21">
    <property type="entry name" value="CALCITONIN GENE-RELATED PEPTIDE TYPE 1 RECEPTOR"/>
    <property type="match status" value="1"/>
</dbReference>
<dbReference type="Proteomes" id="UP001176940">
    <property type="component" value="Unassembled WGS sequence"/>
</dbReference>
<comment type="subcellular location">
    <subcellularLocation>
        <location evidence="5">Cell membrane</location>
        <topology evidence="5">Multi-pass membrane protein</topology>
    </subcellularLocation>
    <subcellularLocation>
        <location evidence="1">Membrane</location>
        <topology evidence="1">Multi-pass membrane protein</topology>
    </subcellularLocation>
</comment>
<name>A0ABN9LYU5_9NEOB</name>
<evidence type="ECO:0000313" key="8">
    <source>
        <dbReference type="Proteomes" id="UP001176940"/>
    </source>
</evidence>
<keyword evidence="5" id="KW-1003">Cell membrane</keyword>
<keyword evidence="3 5" id="KW-1133">Transmembrane helix</keyword>
<dbReference type="InterPro" id="IPR017983">
    <property type="entry name" value="GPCR_2_secretin-like_CS"/>
</dbReference>
<evidence type="ECO:0000256" key="2">
    <source>
        <dbReference type="ARBA" id="ARBA00022692"/>
    </source>
</evidence>
<keyword evidence="5" id="KW-0675">Receptor</keyword>
<dbReference type="Gene3D" id="1.20.1070.10">
    <property type="entry name" value="Rhodopsin 7-helix transmembrane proteins"/>
    <property type="match status" value="1"/>
</dbReference>
<keyword evidence="5" id="KW-0297">G-protein coupled receptor</keyword>
<dbReference type="Pfam" id="PF00002">
    <property type="entry name" value="7tm_2"/>
    <property type="match status" value="1"/>
</dbReference>
<accession>A0ABN9LYU5</accession>
<keyword evidence="8" id="KW-1185">Reference proteome</keyword>
<evidence type="ECO:0000256" key="1">
    <source>
        <dbReference type="ARBA" id="ARBA00004141"/>
    </source>
</evidence>
<dbReference type="PRINTS" id="PR01351">
    <property type="entry name" value="CGRPRECEPTOR"/>
</dbReference>
<evidence type="ECO:0000256" key="5">
    <source>
        <dbReference type="RuleBase" id="RU368099"/>
    </source>
</evidence>
<reference evidence="7" key="1">
    <citation type="submission" date="2023-07" db="EMBL/GenBank/DDBJ databases">
        <authorList>
            <person name="Stuckert A."/>
        </authorList>
    </citation>
    <scope>NUCLEOTIDE SEQUENCE</scope>
</reference>
<dbReference type="PANTHER" id="PTHR45620">
    <property type="entry name" value="PDF RECEPTOR-LIKE PROTEIN-RELATED"/>
    <property type="match status" value="1"/>
</dbReference>
<dbReference type="InterPro" id="IPR000832">
    <property type="entry name" value="GPCR_2_secretin-like"/>
</dbReference>
<keyword evidence="5" id="KW-1015">Disulfide bond</keyword>
<evidence type="ECO:0000259" key="6">
    <source>
        <dbReference type="PROSITE" id="PS50261"/>
    </source>
</evidence>
<keyword evidence="5" id="KW-0325">Glycoprotein</keyword>
<keyword evidence="5" id="KW-0732">Signal</keyword>
<feature type="domain" description="G-protein coupled receptors family 2 profile 2" evidence="6">
    <location>
        <begin position="47"/>
        <end position="153"/>
    </location>
</feature>
<dbReference type="PRINTS" id="PR00249">
    <property type="entry name" value="GPCRSECRETIN"/>
</dbReference>
<feature type="transmembrane region" description="Helical" evidence="5">
    <location>
        <begin position="132"/>
        <end position="152"/>
    </location>
</feature>
<dbReference type="EMBL" id="CAUEEQ010033292">
    <property type="protein sequence ID" value="CAJ0951486.1"/>
    <property type="molecule type" value="Genomic_DNA"/>
</dbReference>
<organism evidence="7 8">
    <name type="scientific">Ranitomeya imitator</name>
    <name type="common">mimic poison frog</name>
    <dbReference type="NCBI Taxonomy" id="111125"/>
    <lineage>
        <taxon>Eukaryota</taxon>
        <taxon>Metazoa</taxon>
        <taxon>Chordata</taxon>
        <taxon>Craniata</taxon>
        <taxon>Vertebrata</taxon>
        <taxon>Euteleostomi</taxon>
        <taxon>Amphibia</taxon>
        <taxon>Batrachia</taxon>
        <taxon>Anura</taxon>
        <taxon>Neobatrachia</taxon>
        <taxon>Hyloidea</taxon>
        <taxon>Dendrobatidae</taxon>
        <taxon>Dendrobatinae</taxon>
        <taxon>Ranitomeya</taxon>
    </lineage>
</organism>
<gene>
    <name evidence="7" type="ORF">RIMI_LOCUS13466190</name>
</gene>
<dbReference type="InterPro" id="IPR003289">
    <property type="entry name" value="GPCR_2_CGRP1_rcpt"/>
</dbReference>
<dbReference type="InterPro" id="IPR050332">
    <property type="entry name" value="GPCR_2"/>
</dbReference>
<proteinExistence type="inferred from homology"/>
<feature type="transmembrane region" description="Helical" evidence="5">
    <location>
        <begin position="57"/>
        <end position="78"/>
    </location>
</feature>
<dbReference type="InterPro" id="IPR017981">
    <property type="entry name" value="GPCR_2-like_7TM"/>
</dbReference>
<comment type="caution">
    <text evidence="5">Lacks conserved residue(s) required for the propagation of feature annotation.</text>
</comment>
<comment type="function">
    <text evidence="5">Functions as G protein-coupled receptor for calcitonin-gene-related peptides and adrenomedulli. Specificity is modulated by accessory proteins. Activates cAMP-dependent pathway.</text>
</comment>
<dbReference type="PROSITE" id="PS00650">
    <property type="entry name" value="G_PROTEIN_RECEP_F2_2"/>
    <property type="match status" value="1"/>
</dbReference>
<dbReference type="PRINTS" id="PR01350">
    <property type="entry name" value="CTRFAMILY"/>
</dbReference>
<dbReference type="PROSITE" id="PS50261">
    <property type="entry name" value="G_PROTEIN_RECEP_F2_4"/>
    <property type="match status" value="1"/>
</dbReference>
<evidence type="ECO:0000256" key="4">
    <source>
        <dbReference type="ARBA" id="ARBA00023136"/>
    </source>
</evidence>
<sequence>MTAQIARCVFTTTPLRHQRKAEEEPAMSPRPPDLTSLIDRRKRRLCCWISSDTHLLYIIHGPICAALLVNLFFLLNIVRVLITKLKVTHQAESNLYMKAVRATLILVPLLGIQFVLLPWRPSGRIAEEVFDYIMHILMNYQGLLVATIFCFFNGEVQAVLKRNWNQYRIQFGNSFAHSDGLRSASYTISSISEAQGTTYTHDYSNENSNGKNYHDMETISYKPEKPYM</sequence>
<keyword evidence="5" id="KW-0807">Transducer</keyword>
<feature type="transmembrane region" description="Helical" evidence="5">
    <location>
        <begin position="99"/>
        <end position="120"/>
    </location>
</feature>
<protein>
    <recommendedName>
        <fullName evidence="5">Calcitonin gene-related peptide type 1 receptor</fullName>
        <shortName evidence="5">CGRP type 1 receptor</shortName>
    </recommendedName>
    <alternativeName>
        <fullName evidence="5">Calcitonin receptor-like receptor</fullName>
    </alternativeName>
</protein>
<dbReference type="InterPro" id="IPR003287">
    <property type="entry name" value="GPCR_2_calcitonin_rcpt_fam"/>
</dbReference>
<evidence type="ECO:0000313" key="7">
    <source>
        <dbReference type="EMBL" id="CAJ0951486.1"/>
    </source>
</evidence>
<comment type="caution">
    <text evidence="7">The sequence shown here is derived from an EMBL/GenBank/DDBJ whole genome shotgun (WGS) entry which is preliminary data.</text>
</comment>